<evidence type="ECO:0000256" key="8">
    <source>
        <dbReference type="ARBA" id="ARBA00023316"/>
    </source>
</evidence>
<keyword evidence="7" id="KW-0472">Membrane</keyword>
<evidence type="ECO:0000256" key="3">
    <source>
        <dbReference type="ARBA" id="ARBA00022676"/>
    </source>
</evidence>
<dbReference type="EC" id="2.4.99.28" evidence="9"/>
<evidence type="ECO:0000256" key="1">
    <source>
        <dbReference type="ARBA" id="ARBA00004370"/>
    </source>
</evidence>
<comment type="catalytic activity">
    <reaction evidence="10">
        <text>[GlcNAc-(1-&gt;4)-Mur2Ac(oyl-L-Ala-gamma-D-Glu-L-Lys-D-Ala-D-Ala)](n)-di-trans,octa-cis-undecaprenyl diphosphate + beta-D-GlcNAc-(1-&gt;4)-Mur2Ac(oyl-L-Ala-gamma-D-Glu-L-Lys-D-Ala-D-Ala)-di-trans,octa-cis-undecaprenyl diphosphate = [GlcNAc-(1-&gt;4)-Mur2Ac(oyl-L-Ala-gamma-D-Glu-L-Lys-D-Ala-D-Ala)](n+1)-di-trans,octa-cis-undecaprenyl diphosphate + di-trans,octa-cis-undecaprenyl diphosphate + H(+)</text>
        <dbReference type="Rhea" id="RHEA:23708"/>
        <dbReference type="Rhea" id="RHEA-COMP:9602"/>
        <dbReference type="Rhea" id="RHEA-COMP:9603"/>
        <dbReference type="ChEBI" id="CHEBI:15378"/>
        <dbReference type="ChEBI" id="CHEBI:58405"/>
        <dbReference type="ChEBI" id="CHEBI:60033"/>
        <dbReference type="ChEBI" id="CHEBI:78435"/>
        <dbReference type="EC" id="2.4.99.28"/>
    </reaction>
</comment>
<feature type="non-terminal residue" evidence="12">
    <location>
        <position position="241"/>
    </location>
</feature>
<dbReference type="InterPro" id="IPR012338">
    <property type="entry name" value="Beta-lactam/transpept-like"/>
</dbReference>
<feature type="non-terminal residue" evidence="12">
    <location>
        <position position="1"/>
    </location>
</feature>
<evidence type="ECO:0000256" key="9">
    <source>
        <dbReference type="ARBA" id="ARBA00044770"/>
    </source>
</evidence>
<keyword evidence="3" id="KW-0328">Glycosyltransferase</keyword>
<dbReference type="GO" id="GO:0030288">
    <property type="term" value="C:outer membrane-bounded periplasmic space"/>
    <property type="evidence" value="ECO:0007669"/>
    <property type="project" value="TreeGrafter"/>
</dbReference>
<gene>
    <name evidence="12" type="ORF">B1A_06396</name>
</gene>
<evidence type="ECO:0000256" key="4">
    <source>
        <dbReference type="ARBA" id="ARBA00022679"/>
    </source>
</evidence>
<name>T1BBE4_9ZZZZ</name>
<proteinExistence type="predicted"/>
<dbReference type="GO" id="GO:0016020">
    <property type="term" value="C:membrane"/>
    <property type="evidence" value="ECO:0007669"/>
    <property type="project" value="UniProtKB-SubCell"/>
</dbReference>
<dbReference type="PANTHER" id="PTHR32282">
    <property type="entry name" value="BINDING PROTEIN TRANSPEPTIDASE, PUTATIVE-RELATED"/>
    <property type="match status" value="1"/>
</dbReference>
<organism evidence="12">
    <name type="scientific">mine drainage metagenome</name>
    <dbReference type="NCBI Taxonomy" id="410659"/>
    <lineage>
        <taxon>unclassified sequences</taxon>
        <taxon>metagenomes</taxon>
        <taxon>ecological metagenomes</taxon>
    </lineage>
</organism>
<dbReference type="GO" id="GO:0008658">
    <property type="term" value="F:penicillin binding"/>
    <property type="evidence" value="ECO:0007669"/>
    <property type="project" value="InterPro"/>
</dbReference>
<dbReference type="EMBL" id="AUZX01004650">
    <property type="protein sequence ID" value="EQD70236.1"/>
    <property type="molecule type" value="Genomic_DNA"/>
</dbReference>
<dbReference type="GO" id="GO:0008360">
    <property type="term" value="P:regulation of cell shape"/>
    <property type="evidence" value="ECO:0007669"/>
    <property type="project" value="UniProtKB-KW"/>
</dbReference>
<evidence type="ECO:0000313" key="12">
    <source>
        <dbReference type="EMBL" id="EQD70236.1"/>
    </source>
</evidence>
<accession>T1BBE4</accession>
<comment type="subcellular location">
    <subcellularLocation>
        <location evidence="1">Membrane</location>
    </subcellularLocation>
</comment>
<keyword evidence="8" id="KW-0961">Cell wall biogenesis/degradation</keyword>
<evidence type="ECO:0000256" key="2">
    <source>
        <dbReference type="ARBA" id="ARBA00022475"/>
    </source>
</evidence>
<evidence type="ECO:0000259" key="11">
    <source>
        <dbReference type="Pfam" id="PF00905"/>
    </source>
</evidence>
<dbReference type="InterPro" id="IPR001460">
    <property type="entry name" value="PCN-bd_Tpept"/>
</dbReference>
<keyword evidence="4" id="KW-0808">Transferase</keyword>
<comment type="caution">
    <text evidence="12">The sequence shown here is derived from an EMBL/GenBank/DDBJ whole genome shotgun (WGS) entry which is preliminary data.</text>
</comment>
<protein>
    <recommendedName>
        <fullName evidence="9">peptidoglycan glycosyltransferase</fullName>
        <ecNumber evidence="9">2.4.99.28</ecNumber>
    </recommendedName>
</protein>
<sequence length="241" mass="25944">QNMVAVGDITAKQAKAAYAEPLHLQNNAVSQGYPDPWFLDYVITSLRGRISLQEIMNGGLRIYTTLDPRVQTIAQNAVTGIMQQNFPSTAAIPEPQAAAVVMDPHNGYVLAIVGGRTHPVALPMDRAVEPYQTGSAIKPLAEYPVAIQSGKFTSATVLDDGPWYRLPSGKFWPKNDTNLYYGRITLRHSLAISDNNNSVHLLDLVGVNAGFNMATQKFGLPLVGSGPANDRNLAMGIGGLT</sequence>
<evidence type="ECO:0000256" key="10">
    <source>
        <dbReference type="ARBA" id="ARBA00049902"/>
    </source>
</evidence>
<reference evidence="12" key="1">
    <citation type="submission" date="2013-08" db="EMBL/GenBank/DDBJ databases">
        <authorList>
            <person name="Mendez C."/>
            <person name="Richter M."/>
            <person name="Ferrer M."/>
            <person name="Sanchez J."/>
        </authorList>
    </citation>
    <scope>NUCLEOTIDE SEQUENCE</scope>
</reference>
<dbReference type="SUPFAM" id="SSF56601">
    <property type="entry name" value="beta-lactamase/transpeptidase-like"/>
    <property type="match status" value="1"/>
</dbReference>
<dbReference type="Pfam" id="PF00905">
    <property type="entry name" value="Transpeptidase"/>
    <property type="match status" value="1"/>
</dbReference>
<dbReference type="AlphaFoldDB" id="T1BBE4"/>
<dbReference type="InterPro" id="IPR050396">
    <property type="entry name" value="Glycosyltr_51/Transpeptidase"/>
</dbReference>
<keyword evidence="5" id="KW-0133">Cell shape</keyword>
<dbReference type="GO" id="GO:0071555">
    <property type="term" value="P:cell wall organization"/>
    <property type="evidence" value="ECO:0007669"/>
    <property type="project" value="UniProtKB-KW"/>
</dbReference>
<evidence type="ECO:0000256" key="5">
    <source>
        <dbReference type="ARBA" id="ARBA00022960"/>
    </source>
</evidence>
<dbReference type="GO" id="GO:0008955">
    <property type="term" value="F:peptidoglycan glycosyltransferase activity"/>
    <property type="evidence" value="ECO:0007669"/>
    <property type="project" value="UniProtKB-EC"/>
</dbReference>
<dbReference type="PANTHER" id="PTHR32282:SF11">
    <property type="entry name" value="PENICILLIN-BINDING PROTEIN 1B"/>
    <property type="match status" value="1"/>
</dbReference>
<dbReference type="Gene3D" id="3.40.710.10">
    <property type="entry name" value="DD-peptidase/beta-lactamase superfamily"/>
    <property type="match status" value="1"/>
</dbReference>
<keyword evidence="6" id="KW-0573">Peptidoglycan synthesis</keyword>
<dbReference type="GO" id="GO:0009252">
    <property type="term" value="P:peptidoglycan biosynthetic process"/>
    <property type="evidence" value="ECO:0007669"/>
    <property type="project" value="UniProtKB-KW"/>
</dbReference>
<keyword evidence="2" id="KW-1003">Cell membrane</keyword>
<feature type="domain" description="Penicillin-binding protein transpeptidase" evidence="11">
    <location>
        <begin position="98"/>
        <end position="214"/>
    </location>
</feature>
<evidence type="ECO:0000256" key="6">
    <source>
        <dbReference type="ARBA" id="ARBA00022984"/>
    </source>
</evidence>
<reference evidence="12" key="2">
    <citation type="journal article" date="2014" name="ISME J.">
        <title>Microbial stratification in low pH oxic and suboxic macroscopic growths along an acid mine drainage.</title>
        <authorList>
            <person name="Mendez-Garcia C."/>
            <person name="Mesa V."/>
            <person name="Sprenger R.R."/>
            <person name="Richter M."/>
            <person name="Diez M.S."/>
            <person name="Solano J."/>
            <person name="Bargiela R."/>
            <person name="Golyshina O.V."/>
            <person name="Manteca A."/>
            <person name="Ramos J.L."/>
            <person name="Gallego J.R."/>
            <person name="Llorente I."/>
            <person name="Martins Dos Santos V.A."/>
            <person name="Jensen O.N."/>
            <person name="Pelaez A.I."/>
            <person name="Sanchez J."/>
            <person name="Ferrer M."/>
        </authorList>
    </citation>
    <scope>NUCLEOTIDE SEQUENCE</scope>
</reference>
<evidence type="ECO:0000256" key="7">
    <source>
        <dbReference type="ARBA" id="ARBA00023136"/>
    </source>
</evidence>